<protein>
    <recommendedName>
        <fullName evidence="2">Tyr recombinase domain-containing protein</fullName>
    </recommendedName>
</protein>
<sequence>MTLRDELLAHIKETGESMRALSLRAGLNEKSVSDILSIVGLKPRHKTLVALSKATGRDLVCAATEASVLTFGELVVKLEEADQRTRASRVRWIMRKAIWYAYRPVCRHDVIEFFAHHNAANLGLSKGSRSTYKSDILAAIDQHGVRNRPRGVQDIGGIWARAYEAVKASDISVDCRRKAGPFIVYLFDRGIKPGQITTDTVANYYAHRLETGVITEAKCRKHIGNVVTLLGHLATNPSTSHFGFKAVASPFSDRRDKFGIGTATLEALLSEFDTRVAPWAAGEVSRDGVTYDDFLEALDREEQKDTDPLSAMKARLQKSISEKSRLPGQPLKPERAERRESRMREYGFLTTNDRWSEGTIATRRGYVISLSKALAASHDIVVPDIRALTDFQVLQAAAAALFEANGGRRDTGYLVSVLKAMKKIAVGYAAASEQDVEDIRALIRFYDTGRRGIAPKNKKKLREFTEPRIQSTIDLSGTVMTGINAEIDRRRKNKSKKIAIRPDRLDVIDLELARDIAAVLAHDILLTRAPRSANIIEARLEWIVFQDEKAVLSIPAPEVKGRKQGDPDYAVRLGAGASRLMRSYIEKIRPILLHPDDKENPYLFPRQEGGQFEFNAPYRGILRRVTRLLHQHVGVEINPHLYRHLIGWIWLKESMDNLPRVQRLLGHKSLRTTVEYYAELDETLVMNGWQTYLEAKTKTAA</sequence>
<evidence type="ECO:0000313" key="3">
    <source>
        <dbReference type="EMBL" id="OOY24892.1"/>
    </source>
</evidence>
<dbReference type="InterPro" id="IPR002104">
    <property type="entry name" value="Integrase_catalytic"/>
</dbReference>
<evidence type="ECO:0000313" key="4">
    <source>
        <dbReference type="Proteomes" id="UP000190787"/>
    </source>
</evidence>
<keyword evidence="4" id="KW-1185">Reference proteome</keyword>
<dbReference type="InterPro" id="IPR013762">
    <property type="entry name" value="Integrase-like_cat_sf"/>
</dbReference>
<dbReference type="Gene3D" id="1.10.443.10">
    <property type="entry name" value="Intergrase catalytic core"/>
    <property type="match status" value="1"/>
</dbReference>
<gene>
    <name evidence="3" type="ORF">BMI91_00100</name>
</gene>
<dbReference type="Proteomes" id="UP000190787">
    <property type="component" value="Unassembled WGS sequence"/>
</dbReference>
<proteinExistence type="predicted"/>
<evidence type="ECO:0000259" key="2">
    <source>
        <dbReference type="PROSITE" id="PS51898"/>
    </source>
</evidence>
<comment type="caution">
    <text evidence="3">The sequence shown here is derived from an EMBL/GenBank/DDBJ whole genome shotgun (WGS) entry which is preliminary data.</text>
</comment>
<reference evidence="3 4" key="1">
    <citation type="submission" date="2016-11" db="EMBL/GenBank/DDBJ databases">
        <title>A multilocus sequence analysis scheme for characterization of bacteria in the genus Thioclava.</title>
        <authorList>
            <person name="Liu Y."/>
            <person name="Shao Z."/>
        </authorList>
    </citation>
    <scope>NUCLEOTIDE SEQUENCE [LARGE SCALE GENOMIC DNA]</scope>
    <source>
        <strain evidence="3 4">TAW-CT134</strain>
    </source>
</reference>
<dbReference type="EMBL" id="MPZV01000001">
    <property type="protein sequence ID" value="OOY24892.1"/>
    <property type="molecule type" value="Genomic_DNA"/>
</dbReference>
<dbReference type="CDD" id="cd00397">
    <property type="entry name" value="DNA_BRE_C"/>
    <property type="match status" value="1"/>
</dbReference>
<dbReference type="InterPro" id="IPR011010">
    <property type="entry name" value="DNA_brk_join_enz"/>
</dbReference>
<organism evidence="3 4">
    <name type="scientific">Thioclava sediminum</name>
    <dbReference type="NCBI Taxonomy" id="1915319"/>
    <lineage>
        <taxon>Bacteria</taxon>
        <taxon>Pseudomonadati</taxon>
        <taxon>Pseudomonadota</taxon>
        <taxon>Alphaproteobacteria</taxon>
        <taxon>Rhodobacterales</taxon>
        <taxon>Paracoccaceae</taxon>
        <taxon>Thioclava</taxon>
    </lineage>
</organism>
<dbReference type="Pfam" id="PF00589">
    <property type="entry name" value="Phage_integrase"/>
    <property type="match status" value="1"/>
</dbReference>
<dbReference type="SUPFAM" id="SSF56349">
    <property type="entry name" value="DNA breaking-rejoining enzymes"/>
    <property type="match status" value="1"/>
</dbReference>
<accession>A0ABX3MYX6</accession>
<feature type="domain" description="Tyr recombinase" evidence="2">
    <location>
        <begin position="500"/>
        <end position="690"/>
    </location>
</feature>
<evidence type="ECO:0000256" key="1">
    <source>
        <dbReference type="ARBA" id="ARBA00023172"/>
    </source>
</evidence>
<keyword evidence="1" id="KW-0233">DNA recombination</keyword>
<name>A0ABX3MYX6_9RHOB</name>
<dbReference type="PROSITE" id="PS51898">
    <property type="entry name" value="TYR_RECOMBINASE"/>
    <property type="match status" value="1"/>
</dbReference>